<organism evidence="1 2">
    <name type="scientific">Clostridium tagluense</name>
    <dbReference type="NCBI Taxonomy" id="360422"/>
    <lineage>
        <taxon>Bacteria</taxon>
        <taxon>Bacillati</taxon>
        <taxon>Bacillota</taxon>
        <taxon>Clostridia</taxon>
        <taxon>Eubacteriales</taxon>
        <taxon>Clostridiaceae</taxon>
        <taxon>Clostridium</taxon>
    </lineage>
</organism>
<protein>
    <submittedName>
        <fullName evidence="1">Uncharacterized protein</fullName>
    </submittedName>
</protein>
<dbReference type="AlphaFoldDB" id="A0A401USJ6"/>
<dbReference type="EMBL" id="BHYK01000036">
    <property type="protein sequence ID" value="GCD12530.1"/>
    <property type="molecule type" value="Genomic_DNA"/>
</dbReference>
<dbReference type="Proteomes" id="UP000287872">
    <property type="component" value="Unassembled WGS sequence"/>
</dbReference>
<sequence>MKNIKVIVLEKYNDSTKYKEINENVYKNLSDGNFRITLSCELEKDEDSQYPLEDILDKYYVNCTDCFEEKNDGALRTLVFELEGSLNDNEDNHDNIMEVSKIIGNRVYNKEENGYIKLIIE</sequence>
<name>A0A401USJ6_9CLOT</name>
<evidence type="ECO:0000313" key="2">
    <source>
        <dbReference type="Proteomes" id="UP000287872"/>
    </source>
</evidence>
<comment type="caution">
    <text evidence="1">The sequence shown here is derived from an EMBL/GenBank/DDBJ whole genome shotgun (WGS) entry which is preliminary data.</text>
</comment>
<dbReference type="RefSeq" id="WP_125005307.1">
    <property type="nucleotide sequence ID" value="NZ_BHYK01000036.1"/>
</dbReference>
<dbReference type="OrthoDB" id="5192882at2"/>
<gene>
    <name evidence="1" type="ORF">Ctaglu_41530</name>
</gene>
<keyword evidence="2" id="KW-1185">Reference proteome</keyword>
<accession>A0A401USJ6</accession>
<evidence type="ECO:0000313" key="1">
    <source>
        <dbReference type="EMBL" id="GCD12530.1"/>
    </source>
</evidence>
<reference evidence="1 2" key="1">
    <citation type="submission" date="2018-11" db="EMBL/GenBank/DDBJ databases">
        <title>Genome sequencing and assembly of Clostridium tagluense strain A121.</title>
        <authorList>
            <person name="Murakami T."/>
            <person name="Segawa T."/>
            <person name="Shcherbakova V.A."/>
            <person name="Mori H."/>
            <person name="Yoshimura Y."/>
        </authorList>
    </citation>
    <scope>NUCLEOTIDE SEQUENCE [LARGE SCALE GENOMIC DNA]</scope>
    <source>
        <strain evidence="1 2">A121</strain>
    </source>
</reference>
<proteinExistence type="predicted"/>